<protein>
    <submittedName>
        <fullName evidence="7">ABC transporter permease subunit</fullName>
    </submittedName>
</protein>
<accession>A0A9J7BVY4</accession>
<dbReference type="SUPFAM" id="SSF161098">
    <property type="entry name" value="MetI-like"/>
    <property type="match status" value="2"/>
</dbReference>
<keyword evidence="3 5" id="KW-1133">Transmembrane helix</keyword>
<feature type="transmembrane region" description="Helical" evidence="5">
    <location>
        <begin position="368"/>
        <end position="390"/>
    </location>
</feature>
<dbReference type="Proteomes" id="UP001059380">
    <property type="component" value="Chromosome"/>
</dbReference>
<evidence type="ECO:0000256" key="5">
    <source>
        <dbReference type="RuleBase" id="RU363032"/>
    </source>
</evidence>
<dbReference type="Pfam" id="PF00528">
    <property type="entry name" value="BPD_transp_1"/>
    <property type="match status" value="2"/>
</dbReference>
<dbReference type="GO" id="GO:0005886">
    <property type="term" value="C:plasma membrane"/>
    <property type="evidence" value="ECO:0007669"/>
    <property type="project" value="UniProtKB-SubCell"/>
</dbReference>
<feature type="domain" description="ABC transmembrane type-1" evidence="6">
    <location>
        <begin position="52"/>
        <end position="247"/>
    </location>
</feature>
<feature type="transmembrane region" description="Helical" evidence="5">
    <location>
        <begin position="534"/>
        <end position="554"/>
    </location>
</feature>
<feature type="transmembrane region" description="Helical" evidence="5">
    <location>
        <begin position="228"/>
        <end position="247"/>
    </location>
</feature>
<feature type="transmembrane region" description="Helical" evidence="5">
    <location>
        <begin position="324"/>
        <end position="348"/>
    </location>
</feature>
<feature type="transmembrane region" description="Helical" evidence="5">
    <location>
        <begin position="477"/>
        <end position="498"/>
    </location>
</feature>
<evidence type="ECO:0000256" key="4">
    <source>
        <dbReference type="ARBA" id="ARBA00023136"/>
    </source>
</evidence>
<feature type="transmembrane region" description="Helical" evidence="5">
    <location>
        <begin position="123"/>
        <end position="143"/>
    </location>
</feature>
<evidence type="ECO:0000256" key="2">
    <source>
        <dbReference type="ARBA" id="ARBA00022692"/>
    </source>
</evidence>
<dbReference type="EMBL" id="CP093313">
    <property type="protein sequence ID" value="UWZ87035.1"/>
    <property type="molecule type" value="Genomic_DNA"/>
</dbReference>
<dbReference type="CDD" id="cd06261">
    <property type="entry name" value="TM_PBP2"/>
    <property type="match status" value="2"/>
</dbReference>
<feature type="domain" description="ABC transmembrane type-1" evidence="6">
    <location>
        <begin position="363"/>
        <end position="553"/>
    </location>
</feature>
<comment type="subcellular location">
    <subcellularLocation>
        <location evidence="1 5">Cell membrane</location>
        <topology evidence="1 5">Multi-pass membrane protein</topology>
    </subcellularLocation>
</comment>
<evidence type="ECO:0000256" key="3">
    <source>
        <dbReference type="ARBA" id="ARBA00022989"/>
    </source>
</evidence>
<keyword evidence="2 5" id="KW-0812">Transmembrane</keyword>
<dbReference type="InterPro" id="IPR035906">
    <property type="entry name" value="MetI-like_sf"/>
</dbReference>
<organism evidence="7 8">
    <name type="scientific">Occallatibacter riparius</name>
    <dbReference type="NCBI Taxonomy" id="1002689"/>
    <lineage>
        <taxon>Bacteria</taxon>
        <taxon>Pseudomonadati</taxon>
        <taxon>Acidobacteriota</taxon>
        <taxon>Terriglobia</taxon>
        <taxon>Terriglobales</taxon>
        <taxon>Acidobacteriaceae</taxon>
        <taxon>Occallatibacter</taxon>
    </lineage>
</organism>
<dbReference type="InterPro" id="IPR000515">
    <property type="entry name" value="MetI-like"/>
</dbReference>
<feature type="transmembrane region" description="Helical" evidence="5">
    <location>
        <begin position="402"/>
        <end position="422"/>
    </location>
</feature>
<feature type="transmembrane region" description="Helical" evidence="5">
    <location>
        <begin position="174"/>
        <end position="194"/>
    </location>
</feature>
<evidence type="ECO:0000259" key="6">
    <source>
        <dbReference type="PROSITE" id="PS50928"/>
    </source>
</evidence>
<feature type="transmembrane region" description="Helical" evidence="5">
    <location>
        <begin position="7"/>
        <end position="31"/>
    </location>
</feature>
<gene>
    <name evidence="7" type="ORF">MOP44_17345</name>
</gene>
<keyword evidence="8" id="KW-1185">Reference proteome</keyword>
<evidence type="ECO:0000313" key="7">
    <source>
        <dbReference type="EMBL" id="UWZ87035.1"/>
    </source>
</evidence>
<feature type="transmembrane region" description="Helical" evidence="5">
    <location>
        <begin position="428"/>
        <end position="456"/>
    </location>
</feature>
<dbReference type="PROSITE" id="PS50928">
    <property type="entry name" value="ABC_TM1"/>
    <property type="match status" value="2"/>
</dbReference>
<reference evidence="7" key="1">
    <citation type="submission" date="2021-04" db="EMBL/GenBank/DDBJ databases">
        <title>Phylogenetic analysis of Acidobacteriaceae.</title>
        <authorList>
            <person name="Qiu L."/>
            <person name="Zhang Q."/>
        </authorList>
    </citation>
    <scope>NUCLEOTIDE SEQUENCE</scope>
    <source>
        <strain evidence="7">DSM 25168</strain>
    </source>
</reference>
<sequence length="569" mass="63019">MVRTWPFVLDVGVAFCGLALFFAVLHIARYWLGTPAPVVPISHSARALPLYAFYSMFRIGIAYLLSLIFAIAYGYTAARNPRLEAWMIAVLDILQSIPVLSFLPPVVLAMVSLIPGHQLGIEMGVILLIFTGQVWNLAFSFYSSMKSIPREMMEAARVYRYSAWQRFWQLEMPYSAIGLVWNSIVSVAGGWFALMLCEMFTMGDRNFQLPGLGSYIQSAANSGDVPELLSGIGVVILIVVATDQLVWRPLIAWSDKFKFEQVESADRVTSPVLELLRRSTLLNSLPGRLWTQVQLPIYRRLARSQENRIVHPIDDDAEGRKGAIAFWMVAATVAIAGVWAIMQAVVMLRTITWHEMLHLLAGAAATFLRVNAALLISAAWTVPVGVAIGLNPKLARVVQPVAQVLASVPASAFYPVLLIGLLKIGGGLGIGSIALMLLGTQWYILFNVIAGAMSIPSDLREVSKLYRFTRWQRWTRLILPGIFPYLITGMVTASGGAWNASVMAEYAKIKDHTLMTIGLGAEISSATENGRFPIILLATILIALMVVTMNRLVWRRLYRLAETRYKLEA</sequence>
<keyword evidence="4 5" id="KW-0472">Membrane</keyword>
<evidence type="ECO:0000313" key="8">
    <source>
        <dbReference type="Proteomes" id="UP001059380"/>
    </source>
</evidence>
<dbReference type="KEGG" id="orp:MOP44_17345"/>
<proteinExistence type="inferred from homology"/>
<feature type="transmembrane region" description="Helical" evidence="5">
    <location>
        <begin position="51"/>
        <end position="73"/>
    </location>
</feature>
<dbReference type="PANTHER" id="PTHR42744">
    <property type="entry name" value="BINDING-PROTEIN-DEPENDENT TRANSPORT SYSTEMS INNER MEMBRANE COMPONENT"/>
    <property type="match status" value="1"/>
</dbReference>
<keyword evidence="5" id="KW-0813">Transport</keyword>
<comment type="similarity">
    <text evidence="5">Belongs to the binding-protein-dependent transport system permease family.</text>
</comment>
<dbReference type="AlphaFoldDB" id="A0A9J7BVY4"/>
<name>A0A9J7BVY4_9BACT</name>
<dbReference type="PANTHER" id="PTHR42744:SF1">
    <property type="entry name" value="BINDING-PROTEIN-DEPENDENT TRANSPORT SYSTEMS INNER MEMBRANE COMPONENT"/>
    <property type="match status" value="1"/>
</dbReference>
<evidence type="ECO:0000256" key="1">
    <source>
        <dbReference type="ARBA" id="ARBA00004651"/>
    </source>
</evidence>
<feature type="transmembrane region" description="Helical" evidence="5">
    <location>
        <begin position="85"/>
        <end position="103"/>
    </location>
</feature>
<dbReference type="GO" id="GO:0055085">
    <property type="term" value="P:transmembrane transport"/>
    <property type="evidence" value="ECO:0007669"/>
    <property type="project" value="InterPro"/>
</dbReference>
<dbReference type="Gene3D" id="1.10.3720.10">
    <property type="entry name" value="MetI-like"/>
    <property type="match status" value="2"/>
</dbReference>